<proteinExistence type="predicted"/>
<sequence>MSDLKPQLEEKVLRLKSLVDSRSKAYCSSINSSEEDVKRETEIDDLEEEIKRIEKELLTKK</sequence>
<reference evidence="1" key="1">
    <citation type="journal article" date="2015" name="Nature">
        <title>Complex archaea that bridge the gap between prokaryotes and eukaryotes.</title>
        <authorList>
            <person name="Spang A."/>
            <person name="Saw J.H."/>
            <person name="Jorgensen S.L."/>
            <person name="Zaremba-Niedzwiedzka K."/>
            <person name="Martijn J."/>
            <person name="Lind A.E."/>
            <person name="van Eijk R."/>
            <person name="Schleper C."/>
            <person name="Guy L."/>
            <person name="Ettema T.J."/>
        </authorList>
    </citation>
    <scope>NUCLEOTIDE SEQUENCE</scope>
</reference>
<dbReference type="AlphaFoldDB" id="A0A0F9HM27"/>
<protein>
    <submittedName>
        <fullName evidence="1">Uncharacterized protein</fullName>
    </submittedName>
</protein>
<organism evidence="1">
    <name type="scientific">marine sediment metagenome</name>
    <dbReference type="NCBI Taxonomy" id="412755"/>
    <lineage>
        <taxon>unclassified sequences</taxon>
        <taxon>metagenomes</taxon>
        <taxon>ecological metagenomes</taxon>
    </lineage>
</organism>
<dbReference type="EMBL" id="LAZR01022184">
    <property type="protein sequence ID" value="KKL82755.1"/>
    <property type="molecule type" value="Genomic_DNA"/>
</dbReference>
<gene>
    <name evidence="1" type="ORF">LCGC14_1981590</name>
</gene>
<evidence type="ECO:0000313" key="1">
    <source>
        <dbReference type="EMBL" id="KKL82755.1"/>
    </source>
</evidence>
<accession>A0A0F9HM27</accession>
<comment type="caution">
    <text evidence="1">The sequence shown here is derived from an EMBL/GenBank/DDBJ whole genome shotgun (WGS) entry which is preliminary data.</text>
</comment>
<name>A0A0F9HM27_9ZZZZ</name>